<sequence>MQAGPTPVSYPGQYSYQDQTVSTSPAVTYLQTQPVATAPPPSGQTPTGGPPPPPGATPPNLGGTPPAGGPPPPNLNGYAYPPTQAPYNYESVPGLVTGTRSYGMPSRINNVVKMIQPFYSDSASVDKARTFWDAFDRATEGLEDALRLSAFRECLKGNAGEQWWMYSQINDFETLRTRFHDQFVCQTPLQMIERLKSTKRSKGMSAEVWGDLISSLCYAAQCYDAEMRYQYFLSGLRNKVWKAALATTIVNSIPHAVAVLLFKNMHLPIEDDSEFAEDSSLDEKEYYDDEADYYYEGGFEEDAMPYETVVSIPSNGYYDDDAACDKESTPEPDHDCEMKTGAESCMLQAASETACNKMSTPEPDHEYETNPEVDACRMQAASVMTACDEASTPEPEHDYDKNAEAEACMLQAASVMTACDKVSTPVYDQDYEEKLEVDACAQRVTPLNNRARHGVRAGARPRL</sequence>
<protein>
    <recommendedName>
        <fullName evidence="4">Retrotransposon gag domain-containing protein</fullName>
    </recommendedName>
</protein>
<evidence type="ECO:0008006" key="4">
    <source>
        <dbReference type="Google" id="ProtNLM"/>
    </source>
</evidence>
<evidence type="ECO:0000313" key="3">
    <source>
        <dbReference type="Proteomes" id="UP000488956"/>
    </source>
</evidence>
<feature type="region of interest" description="Disordered" evidence="1">
    <location>
        <begin position="1"/>
        <end position="81"/>
    </location>
</feature>
<feature type="compositionally biased region" description="Pro residues" evidence="1">
    <location>
        <begin position="37"/>
        <end position="57"/>
    </location>
</feature>
<feature type="compositionally biased region" description="Polar residues" evidence="1">
    <location>
        <begin position="12"/>
        <end position="35"/>
    </location>
</feature>
<organism evidence="2 3">
    <name type="scientific">Phytophthora fragariae</name>
    <dbReference type="NCBI Taxonomy" id="53985"/>
    <lineage>
        <taxon>Eukaryota</taxon>
        <taxon>Sar</taxon>
        <taxon>Stramenopiles</taxon>
        <taxon>Oomycota</taxon>
        <taxon>Peronosporomycetes</taxon>
        <taxon>Peronosporales</taxon>
        <taxon>Peronosporaceae</taxon>
        <taxon>Phytophthora</taxon>
    </lineage>
</organism>
<dbReference type="EMBL" id="QXFX01000574">
    <property type="protein sequence ID" value="KAE9110848.1"/>
    <property type="molecule type" value="Genomic_DNA"/>
</dbReference>
<evidence type="ECO:0000313" key="2">
    <source>
        <dbReference type="EMBL" id="KAE9110848.1"/>
    </source>
</evidence>
<dbReference type="Proteomes" id="UP000488956">
    <property type="component" value="Unassembled WGS sequence"/>
</dbReference>
<evidence type="ECO:0000256" key="1">
    <source>
        <dbReference type="SAM" id="MobiDB-lite"/>
    </source>
</evidence>
<reference evidence="2 3" key="1">
    <citation type="submission" date="2018-09" db="EMBL/GenBank/DDBJ databases">
        <title>Genomic investigation of the strawberry pathogen Phytophthora fragariae indicates pathogenicity is determined by transcriptional variation in three key races.</title>
        <authorList>
            <person name="Adams T.M."/>
            <person name="Armitage A.D."/>
            <person name="Sobczyk M.K."/>
            <person name="Bates H.J."/>
            <person name="Dunwell J.M."/>
            <person name="Nellist C.F."/>
            <person name="Harrison R.J."/>
        </authorList>
    </citation>
    <scope>NUCLEOTIDE SEQUENCE [LARGE SCALE GENOMIC DNA]</scope>
    <source>
        <strain evidence="2 3">ONT-3</strain>
    </source>
</reference>
<dbReference type="AlphaFoldDB" id="A0A6G0L6V3"/>
<proteinExistence type="predicted"/>
<accession>A0A6G0L6V3</accession>
<comment type="caution">
    <text evidence="2">The sequence shown here is derived from an EMBL/GenBank/DDBJ whole genome shotgun (WGS) entry which is preliminary data.</text>
</comment>
<gene>
    <name evidence="2" type="ORF">PF010_g11021</name>
</gene>
<name>A0A6G0L6V3_9STRA</name>